<feature type="region of interest" description="Disordered" evidence="6">
    <location>
        <begin position="324"/>
        <end position="374"/>
    </location>
</feature>
<feature type="domain" description="Rhodopsin" evidence="8">
    <location>
        <begin position="43"/>
        <end position="277"/>
    </location>
</feature>
<dbReference type="InterPro" id="IPR049326">
    <property type="entry name" value="Rhodopsin_dom_fungi"/>
</dbReference>
<feature type="transmembrane region" description="Helical" evidence="7">
    <location>
        <begin position="253"/>
        <end position="276"/>
    </location>
</feature>
<sequence>MTEAFCGRPPRDRSLQYDATSITLCVVTGILVVMRLIFKQCFSYQGKLNSDDWVILISVLIGLPCTILNSAGLTANGLGKDAWTLQPSDLVEFARFFFVQQILYLILMTSIKLSLLCFYLTIFPNKRVRVLLWSTVAVNLAWGFGCILVTIFQCTPVQNYWLRYLQQEGTGKCLNMNSLGWANGAVSVIIDIWIIGIPLYQIRKLELHWKKKLGAIIMFLTGAFVTIVSILRLQSLVYFYSSTNPTWDLWYTAWWSTIEINVGLICVCLPTVRVLLMRMWPNVFGSNTTHSTTWSTRSQPFMAGQMAGQKPVRIESLHIDAVDPPIPKKKVDRKVPSSLSHGQHRSIKPKVPPKNASKGELHKSLPPLPPKEQR</sequence>
<organism evidence="9 10">
    <name type="scientific">Claviceps pusilla</name>
    <dbReference type="NCBI Taxonomy" id="123648"/>
    <lineage>
        <taxon>Eukaryota</taxon>
        <taxon>Fungi</taxon>
        <taxon>Dikarya</taxon>
        <taxon>Ascomycota</taxon>
        <taxon>Pezizomycotina</taxon>
        <taxon>Sordariomycetes</taxon>
        <taxon>Hypocreomycetidae</taxon>
        <taxon>Hypocreales</taxon>
        <taxon>Clavicipitaceae</taxon>
        <taxon>Claviceps</taxon>
    </lineage>
</organism>
<evidence type="ECO:0000256" key="1">
    <source>
        <dbReference type="ARBA" id="ARBA00004141"/>
    </source>
</evidence>
<evidence type="ECO:0000256" key="5">
    <source>
        <dbReference type="ARBA" id="ARBA00038359"/>
    </source>
</evidence>
<evidence type="ECO:0000256" key="3">
    <source>
        <dbReference type="ARBA" id="ARBA00022989"/>
    </source>
</evidence>
<dbReference type="Proteomes" id="UP000748025">
    <property type="component" value="Unassembled WGS sequence"/>
</dbReference>
<dbReference type="OrthoDB" id="2496787at2759"/>
<dbReference type="GO" id="GO:0016020">
    <property type="term" value="C:membrane"/>
    <property type="evidence" value="ECO:0007669"/>
    <property type="project" value="UniProtKB-SubCell"/>
</dbReference>
<feature type="transmembrane region" description="Helical" evidence="7">
    <location>
        <begin position="213"/>
        <end position="233"/>
    </location>
</feature>
<accession>A0A9P7N5N5</accession>
<evidence type="ECO:0000313" key="10">
    <source>
        <dbReference type="Proteomes" id="UP000748025"/>
    </source>
</evidence>
<keyword evidence="4 7" id="KW-0472">Membrane</keyword>
<reference evidence="9" key="1">
    <citation type="journal article" date="2020" name="bioRxiv">
        <title>Whole genome comparisons of ergot fungi reveals the divergence and evolution of species within the genus Claviceps are the result of varying mechanisms driving genome evolution and host range expansion.</title>
        <authorList>
            <person name="Wyka S.A."/>
            <person name="Mondo S.J."/>
            <person name="Liu M."/>
            <person name="Dettman J."/>
            <person name="Nalam V."/>
            <person name="Broders K.D."/>
        </authorList>
    </citation>
    <scope>NUCLEOTIDE SEQUENCE</scope>
    <source>
        <strain evidence="9">CCC 602</strain>
    </source>
</reference>
<evidence type="ECO:0000256" key="4">
    <source>
        <dbReference type="ARBA" id="ARBA00023136"/>
    </source>
</evidence>
<proteinExistence type="inferred from homology"/>
<evidence type="ECO:0000256" key="6">
    <source>
        <dbReference type="SAM" id="MobiDB-lite"/>
    </source>
</evidence>
<dbReference type="Pfam" id="PF20684">
    <property type="entry name" value="Fung_rhodopsin"/>
    <property type="match status" value="1"/>
</dbReference>
<evidence type="ECO:0000256" key="2">
    <source>
        <dbReference type="ARBA" id="ARBA00022692"/>
    </source>
</evidence>
<dbReference type="EMBL" id="SRPW01002156">
    <property type="protein sequence ID" value="KAG5995234.1"/>
    <property type="molecule type" value="Genomic_DNA"/>
</dbReference>
<name>A0A9P7N5N5_9HYPO</name>
<dbReference type="InterPro" id="IPR052337">
    <property type="entry name" value="SAT4-like"/>
</dbReference>
<keyword evidence="10" id="KW-1185">Reference proteome</keyword>
<feature type="transmembrane region" description="Helical" evidence="7">
    <location>
        <begin position="181"/>
        <end position="201"/>
    </location>
</feature>
<dbReference type="PANTHER" id="PTHR33048:SF143">
    <property type="entry name" value="EXTRACELLULAR MEMBRANE PROTEIN CFEM DOMAIN-CONTAINING PROTEIN-RELATED"/>
    <property type="match status" value="1"/>
</dbReference>
<comment type="similarity">
    <text evidence="5">Belongs to the SAT4 family.</text>
</comment>
<evidence type="ECO:0000256" key="7">
    <source>
        <dbReference type="SAM" id="Phobius"/>
    </source>
</evidence>
<protein>
    <recommendedName>
        <fullName evidence="8">Rhodopsin domain-containing protein</fullName>
    </recommendedName>
</protein>
<keyword evidence="3 7" id="KW-1133">Transmembrane helix</keyword>
<dbReference type="PANTHER" id="PTHR33048">
    <property type="entry name" value="PTH11-LIKE INTEGRAL MEMBRANE PROTEIN (AFU_ORTHOLOGUE AFUA_5G11245)"/>
    <property type="match status" value="1"/>
</dbReference>
<comment type="caution">
    <text evidence="9">The sequence shown here is derived from an EMBL/GenBank/DDBJ whole genome shotgun (WGS) entry which is preliminary data.</text>
</comment>
<feature type="transmembrane region" description="Helical" evidence="7">
    <location>
        <begin position="93"/>
        <end position="118"/>
    </location>
</feature>
<keyword evidence="2 7" id="KW-0812">Transmembrane</keyword>
<feature type="transmembrane region" description="Helical" evidence="7">
    <location>
        <begin position="53"/>
        <end position="73"/>
    </location>
</feature>
<evidence type="ECO:0000259" key="8">
    <source>
        <dbReference type="Pfam" id="PF20684"/>
    </source>
</evidence>
<gene>
    <name evidence="9" type="ORF">E4U43_003074</name>
</gene>
<evidence type="ECO:0000313" key="9">
    <source>
        <dbReference type="EMBL" id="KAG5995234.1"/>
    </source>
</evidence>
<comment type="subcellular location">
    <subcellularLocation>
        <location evidence="1">Membrane</location>
        <topology evidence="1">Multi-pass membrane protein</topology>
    </subcellularLocation>
</comment>
<feature type="transmembrane region" description="Helical" evidence="7">
    <location>
        <begin position="130"/>
        <end position="152"/>
    </location>
</feature>
<feature type="transmembrane region" description="Helical" evidence="7">
    <location>
        <begin position="19"/>
        <end position="38"/>
    </location>
</feature>
<dbReference type="AlphaFoldDB" id="A0A9P7N5N5"/>